<reference evidence="2 3" key="1">
    <citation type="journal article" date="2017" name="Int. J. Syst. Evol. Microbiol.">
        <title>Pseudokineococcus basanitobsidens sp. nov., isolated from volcanic rock.</title>
        <authorList>
            <person name="Lee D.W."/>
            <person name="Park M.Y."/>
            <person name="Kim J.J."/>
            <person name="Kim B.S."/>
        </authorList>
    </citation>
    <scope>NUCLEOTIDE SEQUENCE [LARGE SCALE GENOMIC DNA]</scope>
    <source>
        <strain evidence="2 3">DSM 103726</strain>
    </source>
</reference>
<feature type="domain" description="N-acetyltransferase" evidence="1">
    <location>
        <begin position="13"/>
        <end position="180"/>
    </location>
</feature>
<accession>A0ABU8RKV2</accession>
<comment type="caution">
    <text evidence="2">The sequence shown here is derived from an EMBL/GenBank/DDBJ whole genome shotgun (WGS) entry which is preliminary data.</text>
</comment>
<keyword evidence="2" id="KW-0808">Transferase</keyword>
<organism evidence="2 3">
    <name type="scientific">Pseudokineococcus basanitobsidens</name>
    <dbReference type="NCBI Taxonomy" id="1926649"/>
    <lineage>
        <taxon>Bacteria</taxon>
        <taxon>Bacillati</taxon>
        <taxon>Actinomycetota</taxon>
        <taxon>Actinomycetes</taxon>
        <taxon>Kineosporiales</taxon>
        <taxon>Kineosporiaceae</taxon>
        <taxon>Pseudokineococcus</taxon>
    </lineage>
</organism>
<dbReference type="PROSITE" id="PS51186">
    <property type="entry name" value="GNAT"/>
    <property type="match status" value="1"/>
</dbReference>
<dbReference type="RefSeq" id="WP_339575111.1">
    <property type="nucleotide sequence ID" value="NZ_JBBIAA010000010.1"/>
</dbReference>
<dbReference type="EMBL" id="JBBIAA010000010">
    <property type="protein sequence ID" value="MEJ5945727.1"/>
    <property type="molecule type" value="Genomic_DNA"/>
</dbReference>
<dbReference type="Proteomes" id="UP001387100">
    <property type="component" value="Unassembled WGS sequence"/>
</dbReference>
<evidence type="ECO:0000313" key="3">
    <source>
        <dbReference type="Proteomes" id="UP001387100"/>
    </source>
</evidence>
<evidence type="ECO:0000259" key="1">
    <source>
        <dbReference type="PROSITE" id="PS51186"/>
    </source>
</evidence>
<dbReference type="Gene3D" id="3.40.630.30">
    <property type="match status" value="1"/>
</dbReference>
<protein>
    <submittedName>
        <fullName evidence="2">GNAT family N-acetyltransferase</fullName>
        <ecNumber evidence="2">2.3.1.-</ecNumber>
    </submittedName>
</protein>
<name>A0ABU8RKV2_9ACTN</name>
<evidence type="ECO:0000313" key="2">
    <source>
        <dbReference type="EMBL" id="MEJ5945727.1"/>
    </source>
</evidence>
<dbReference type="EC" id="2.3.1.-" evidence="2"/>
<sequence>MAIPAARRDDVVLELHALEPEDDRLRAELLRLEPAPSQLADSASARQTLPAADADPRRAPFAVLADGRPVGFGVLDRGELLAAVLDEPDRAVLLRGFYLAAEHQGRGWGRRAAAAVPALAARLWGPASAGGPALAVLTVAEASTAARRAYAAAGWTDTGVRQVGGDQGTLAVLVVAVPQPPVRPGVGGSVSRG</sequence>
<dbReference type="InterPro" id="IPR016181">
    <property type="entry name" value="Acyl_CoA_acyltransferase"/>
</dbReference>
<dbReference type="GO" id="GO:0016746">
    <property type="term" value="F:acyltransferase activity"/>
    <property type="evidence" value="ECO:0007669"/>
    <property type="project" value="UniProtKB-KW"/>
</dbReference>
<gene>
    <name evidence="2" type="ORF">WDZ17_10540</name>
</gene>
<dbReference type="SUPFAM" id="SSF55729">
    <property type="entry name" value="Acyl-CoA N-acyltransferases (Nat)"/>
    <property type="match status" value="1"/>
</dbReference>
<dbReference type="InterPro" id="IPR000182">
    <property type="entry name" value="GNAT_dom"/>
</dbReference>
<keyword evidence="2" id="KW-0012">Acyltransferase</keyword>
<proteinExistence type="predicted"/>
<keyword evidence="3" id="KW-1185">Reference proteome</keyword>
<dbReference type="Pfam" id="PF00583">
    <property type="entry name" value="Acetyltransf_1"/>
    <property type="match status" value="1"/>
</dbReference>